<dbReference type="EMBL" id="JAIWYP010000015">
    <property type="protein sequence ID" value="KAH3704590.1"/>
    <property type="molecule type" value="Genomic_DNA"/>
</dbReference>
<keyword evidence="3" id="KW-1185">Reference proteome</keyword>
<gene>
    <name evidence="2" type="ORF">DPMN_079648</name>
</gene>
<dbReference type="AlphaFoldDB" id="A0A9D3YSY8"/>
<sequence length="66" mass="7283">MIVAGYILSVYNNLHEEQQRLTPGSTPVRRRHGTQSQPVPDTTTTPSAVSFAQNLIQGELAQQMFA</sequence>
<evidence type="ECO:0000313" key="3">
    <source>
        <dbReference type="Proteomes" id="UP000828390"/>
    </source>
</evidence>
<name>A0A9D3YSY8_DREPO</name>
<evidence type="ECO:0000256" key="1">
    <source>
        <dbReference type="SAM" id="MobiDB-lite"/>
    </source>
</evidence>
<comment type="caution">
    <text evidence="2">The sequence shown here is derived from an EMBL/GenBank/DDBJ whole genome shotgun (WGS) entry which is preliminary data.</text>
</comment>
<reference evidence="2" key="1">
    <citation type="journal article" date="2019" name="bioRxiv">
        <title>The Genome of the Zebra Mussel, Dreissena polymorpha: A Resource for Invasive Species Research.</title>
        <authorList>
            <person name="McCartney M.A."/>
            <person name="Auch B."/>
            <person name="Kono T."/>
            <person name="Mallez S."/>
            <person name="Zhang Y."/>
            <person name="Obille A."/>
            <person name="Becker A."/>
            <person name="Abrahante J.E."/>
            <person name="Garbe J."/>
            <person name="Badalamenti J.P."/>
            <person name="Herman A."/>
            <person name="Mangelson H."/>
            <person name="Liachko I."/>
            <person name="Sullivan S."/>
            <person name="Sone E.D."/>
            <person name="Koren S."/>
            <person name="Silverstein K.A.T."/>
            <person name="Beckman K.B."/>
            <person name="Gohl D.M."/>
        </authorList>
    </citation>
    <scope>NUCLEOTIDE SEQUENCE</scope>
    <source>
        <strain evidence="2">Duluth1</strain>
        <tissue evidence="2">Whole animal</tissue>
    </source>
</reference>
<reference evidence="2" key="2">
    <citation type="submission" date="2020-11" db="EMBL/GenBank/DDBJ databases">
        <authorList>
            <person name="McCartney M.A."/>
            <person name="Auch B."/>
            <person name="Kono T."/>
            <person name="Mallez S."/>
            <person name="Becker A."/>
            <person name="Gohl D.M."/>
            <person name="Silverstein K.A.T."/>
            <person name="Koren S."/>
            <person name="Bechman K.B."/>
            <person name="Herman A."/>
            <person name="Abrahante J.E."/>
            <person name="Garbe J."/>
        </authorList>
    </citation>
    <scope>NUCLEOTIDE SEQUENCE</scope>
    <source>
        <strain evidence="2">Duluth1</strain>
        <tissue evidence="2">Whole animal</tissue>
    </source>
</reference>
<dbReference type="Proteomes" id="UP000828390">
    <property type="component" value="Unassembled WGS sequence"/>
</dbReference>
<accession>A0A9D3YSY8</accession>
<organism evidence="2 3">
    <name type="scientific">Dreissena polymorpha</name>
    <name type="common">Zebra mussel</name>
    <name type="synonym">Mytilus polymorpha</name>
    <dbReference type="NCBI Taxonomy" id="45954"/>
    <lineage>
        <taxon>Eukaryota</taxon>
        <taxon>Metazoa</taxon>
        <taxon>Spiralia</taxon>
        <taxon>Lophotrochozoa</taxon>
        <taxon>Mollusca</taxon>
        <taxon>Bivalvia</taxon>
        <taxon>Autobranchia</taxon>
        <taxon>Heteroconchia</taxon>
        <taxon>Euheterodonta</taxon>
        <taxon>Imparidentia</taxon>
        <taxon>Neoheterodontei</taxon>
        <taxon>Myida</taxon>
        <taxon>Dreissenoidea</taxon>
        <taxon>Dreissenidae</taxon>
        <taxon>Dreissena</taxon>
    </lineage>
</organism>
<proteinExistence type="predicted"/>
<feature type="region of interest" description="Disordered" evidence="1">
    <location>
        <begin position="18"/>
        <end position="46"/>
    </location>
</feature>
<feature type="compositionally biased region" description="Polar residues" evidence="1">
    <location>
        <begin position="34"/>
        <end position="46"/>
    </location>
</feature>
<protein>
    <submittedName>
        <fullName evidence="2">Uncharacterized protein</fullName>
    </submittedName>
</protein>
<evidence type="ECO:0000313" key="2">
    <source>
        <dbReference type="EMBL" id="KAH3704590.1"/>
    </source>
</evidence>